<comment type="caution">
    <text evidence="1">The sequence shown here is derived from an EMBL/GenBank/DDBJ whole genome shotgun (WGS) entry which is preliminary data.</text>
</comment>
<proteinExistence type="predicted"/>
<protein>
    <submittedName>
        <fullName evidence="1">Uncharacterized protein</fullName>
    </submittedName>
</protein>
<sequence>MDYDPNIQEQVRRAYLLKGPCQPCNHQFPQRNFSGFLRRFSSKWFDQYGSWLEYSISKDAAFCLYCYLFKIEIGDQGGGDCFVGEGYTNWKKKCRLKTHEGSINGAHRQAQRKCQDLLNQKQHIETVFSKLSDDAKRDYKVRLTASIDCARFLLRQGLSFRGHDESELSKNQGNFLELLKFLCMPNENVRAVSLKNAPENLKLTSPKIQKGICNAVAIETTNAIMEELGDEFFSILLDDSRDVSTKEQMAVALRYVDKRGCVVERFVGIKHVTSTSTLSLKNAIEDLFSTHNLSISRLREQG</sequence>
<accession>A0ACC0PWC7</accession>
<evidence type="ECO:0000313" key="2">
    <source>
        <dbReference type="Proteomes" id="UP001062846"/>
    </source>
</evidence>
<evidence type="ECO:0000313" key="1">
    <source>
        <dbReference type="EMBL" id="KAI8568853.1"/>
    </source>
</evidence>
<keyword evidence="2" id="KW-1185">Reference proteome</keyword>
<gene>
    <name evidence="1" type="ORF">RHMOL_Rhmol02G0232500</name>
</gene>
<dbReference type="EMBL" id="CM046389">
    <property type="protein sequence ID" value="KAI8568853.1"/>
    <property type="molecule type" value="Genomic_DNA"/>
</dbReference>
<reference evidence="1" key="1">
    <citation type="submission" date="2022-02" db="EMBL/GenBank/DDBJ databases">
        <title>Plant Genome Project.</title>
        <authorList>
            <person name="Zhang R.-G."/>
        </authorList>
    </citation>
    <scope>NUCLEOTIDE SEQUENCE</scope>
    <source>
        <strain evidence="1">AT1</strain>
    </source>
</reference>
<dbReference type="Proteomes" id="UP001062846">
    <property type="component" value="Chromosome 2"/>
</dbReference>
<name>A0ACC0PWC7_RHOML</name>
<organism evidence="1 2">
    <name type="scientific">Rhododendron molle</name>
    <name type="common">Chinese azalea</name>
    <name type="synonym">Azalea mollis</name>
    <dbReference type="NCBI Taxonomy" id="49168"/>
    <lineage>
        <taxon>Eukaryota</taxon>
        <taxon>Viridiplantae</taxon>
        <taxon>Streptophyta</taxon>
        <taxon>Embryophyta</taxon>
        <taxon>Tracheophyta</taxon>
        <taxon>Spermatophyta</taxon>
        <taxon>Magnoliopsida</taxon>
        <taxon>eudicotyledons</taxon>
        <taxon>Gunneridae</taxon>
        <taxon>Pentapetalae</taxon>
        <taxon>asterids</taxon>
        <taxon>Ericales</taxon>
        <taxon>Ericaceae</taxon>
        <taxon>Ericoideae</taxon>
        <taxon>Rhodoreae</taxon>
        <taxon>Rhododendron</taxon>
    </lineage>
</organism>